<feature type="region of interest" description="Disordered" evidence="8">
    <location>
        <begin position="234"/>
        <end position="254"/>
    </location>
</feature>
<evidence type="ECO:0000256" key="3">
    <source>
        <dbReference type="ARBA" id="ARBA00021353"/>
    </source>
</evidence>
<comment type="caution">
    <text evidence="10">The sequence shown here is derived from an EMBL/GenBank/DDBJ whole genome shotgun (WGS) entry which is preliminary data.</text>
</comment>
<comment type="similarity">
    <text evidence="2 7">Belongs to the DLT1 family.</text>
</comment>
<name>A0AAD7Y239_9FUNG</name>
<feature type="chain" id="PRO_5042212970" description="Defect at low temperature protein 1" evidence="9">
    <location>
        <begin position="32"/>
        <end position="312"/>
    </location>
</feature>
<evidence type="ECO:0000256" key="9">
    <source>
        <dbReference type="SAM" id="SignalP"/>
    </source>
</evidence>
<evidence type="ECO:0000256" key="2">
    <source>
        <dbReference type="ARBA" id="ARBA00005550"/>
    </source>
</evidence>
<evidence type="ECO:0000256" key="7">
    <source>
        <dbReference type="RuleBase" id="RU367100"/>
    </source>
</evidence>
<sequence>MHSIRLSHCIYRGSLFFLILLTAAAVALSAADVIIQALADQTESGAHDYRNLIVVVVSYVVLAMFALSFSCSRVLTVRAALQDIPKSYIPITKEDLPKKVYDCIQRDFDRVRDVREHIAPRQEDFNHVGWGQPGVSNLEGVNFKSAIVRTPLIIEQVVANVHGSTVYARFKKYSLRQYIEGLIHLGLIDEQLGRGYIAGYEQARFSRAPISEERYFDIMKHLAAILRHMGYRLQGSESERPSSRGVGGGDQGYPRDDDVASLAQSVGTLASRSTSISHRLRSTARIDEAEEENHLQQFVMGKLMMDGVRPPF</sequence>
<keyword evidence="6 7" id="KW-0472">Membrane</keyword>
<dbReference type="GO" id="GO:0016020">
    <property type="term" value="C:membrane"/>
    <property type="evidence" value="ECO:0007669"/>
    <property type="project" value="UniProtKB-SubCell"/>
</dbReference>
<keyword evidence="9" id="KW-0732">Signal</keyword>
<proteinExistence type="inferred from homology"/>
<evidence type="ECO:0000256" key="1">
    <source>
        <dbReference type="ARBA" id="ARBA00002489"/>
    </source>
</evidence>
<evidence type="ECO:0000313" key="11">
    <source>
        <dbReference type="Proteomes" id="UP001234581"/>
    </source>
</evidence>
<keyword evidence="11" id="KW-1185">Reference proteome</keyword>
<dbReference type="PANTHER" id="PTHR40021:SF1">
    <property type="entry name" value="DEFECT AT LOW TEMPERATURE PROTEIN 1"/>
    <property type="match status" value="1"/>
</dbReference>
<keyword evidence="5 7" id="KW-1133">Transmembrane helix</keyword>
<dbReference type="Proteomes" id="UP001234581">
    <property type="component" value="Unassembled WGS sequence"/>
</dbReference>
<organism evidence="10 11">
    <name type="scientific">Lichtheimia ornata</name>
    <dbReference type="NCBI Taxonomy" id="688661"/>
    <lineage>
        <taxon>Eukaryota</taxon>
        <taxon>Fungi</taxon>
        <taxon>Fungi incertae sedis</taxon>
        <taxon>Mucoromycota</taxon>
        <taxon>Mucoromycotina</taxon>
        <taxon>Mucoromycetes</taxon>
        <taxon>Mucorales</taxon>
        <taxon>Lichtheimiaceae</taxon>
        <taxon>Lichtheimia</taxon>
    </lineage>
</organism>
<evidence type="ECO:0000256" key="5">
    <source>
        <dbReference type="ARBA" id="ARBA00022989"/>
    </source>
</evidence>
<dbReference type="PANTHER" id="PTHR40021">
    <property type="entry name" value="DEFECT AT LOW TEMPERATURE PROTEIN 1"/>
    <property type="match status" value="1"/>
</dbReference>
<comment type="subcellular location">
    <subcellularLocation>
        <location evidence="7">Membrane</location>
        <topology evidence="7">Multi-pass membrane protein</topology>
    </subcellularLocation>
</comment>
<dbReference type="AlphaFoldDB" id="A0AAD7Y239"/>
<keyword evidence="4 7" id="KW-0812">Transmembrane</keyword>
<feature type="transmembrane region" description="Helical" evidence="7">
    <location>
        <begin position="49"/>
        <end position="69"/>
    </location>
</feature>
<gene>
    <name evidence="7" type="primary">DLT1</name>
    <name evidence="10" type="ORF">O0I10_004719</name>
</gene>
<feature type="signal peptide" evidence="9">
    <location>
        <begin position="1"/>
        <end position="31"/>
    </location>
</feature>
<evidence type="ECO:0000256" key="4">
    <source>
        <dbReference type="ARBA" id="ARBA00022692"/>
    </source>
</evidence>
<evidence type="ECO:0000313" key="10">
    <source>
        <dbReference type="EMBL" id="KAJ8659737.1"/>
    </source>
</evidence>
<accession>A0AAD7Y239</accession>
<evidence type="ECO:0000256" key="8">
    <source>
        <dbReference type="SAM" id="MobiDB-lite"/>
    </source>
</evidence>
<reference evidence="10 11" key="1">
    <citation type="submission" date="2023-03" db="EMBL/GenBank/DDBJ databases">
        <title>Genome sequence of Lichtheimia ornata CBS 291.66.</title>
        <authorList>
            <person name="Mohabir J.T."/>
            <person name="Shea T.P."/>
            <person name="Kurbessoian T."/>
            <person name="Berby B."/>
            <person name="Fontaine J."/>
            <person name="Livny J."/>
            <person name="Gnirke A."/>
            <person name="Stajich J.E."/>
            <person name="Cuomo C.A."/>
        </authorList>
    </citation>
    <scope>NUCLEOTIDE SEQUENCE [LARGE SCALE GENOMIC DNA]</scope>
    <source>
        <strain evidence="10">CBS 291.66</strain>
    </source>
</reference>
<dbReference type="InterPro" id="IPR038869">
    <property type="entry name" value="DLT1"/>
</dbReference>
<protein>
    <recommendedName>
        <fullName evidence="3 7">Defect at low temperature protein 1</fullName>
    </recommendedName>
</protein>
<dbReference type="EMBL" id="JARTCD010000017">
    <property type="protein sequence ID" value="KAJ8659737.1"/>
    <property type="molecule type" value="Genomic_DNA"/>
</dbReference>
<evidence type="ECO:0000256" key="6">
    <source>
        <dbReference type="ARBA" id="ARBA00023136"/>
    </source>
</evidence>
<comment type="function">
    <text evidence="1 7">Required for growth under high-pressure and low-temperature conditions.</text>
</comment>
<comment type="caution">
    <text evidence="7">Lacks conserved residue(s) required for the propagation of feature annotation.</text>
</comment>